<keyword evidence="2" id="KW-1185">Reference proteome</keyword>
<organism evidence="1 2">
    <name type="scientific">Prescottella agglutinans</name>
    <dbReference type="NCBI Taxonomy" id="1644129"/>
    <lineage>
        <taxon>Bacteria</taxon>
        <taxon>Bacillati</taxon>
        <taxon>Actinomycetota</taxon>
        <taxon>Actinomycetes</taxon>
        <taxon>Mycobacteriales</taxon>
        <taxon>Nocardiaceae</taxon>
        <taxon>Prescottella</taxon>
    </lineage>
</organism>
<gene>
    <name evidence="1" type="ORF">M2280_005756</name>
</gene>
<dbReference type="RefSeq" id="WP_280763715.1">
    <property type="nucleotide sequence ID" value="NZ_JARXVC010000023.1"/>
</dbReference>
<dbReference type="Proteomes" id="UP001160334">
    <property type="component" value="Unassembled WGS sequence"/>
</dbReference>
<evidence type="ECO:0000313" key="1">
    <source>
        <dbReference type="EMBL" id="MDH6284496.1"/>
    </source>
</evidence>
<evidence type="ECO:0000313" key="2">
    <source>
        <dbReference type="Proteomes" id="UP001160334"/>
    </source>
</evidence>
<accession>A0ABT6ML60</accession>
<comment type="caution">
    <text evidence="1">The sequence shown here is derived from an EMBL/GenBank/DDBJ whole genome shotgun (WGS) entry which is preliminary data.</text>
</comment>
<name>A0ABT6ML60_9NOCA</name>
<proteinExistence type="predicted"/>
<dbReference type="EMBL" id="JARXVC010000023">
    <property type="protein sequence ID" value="MDH6284496.1"/>
    <property type="molecule type" value="Genomic_DNA"/>
</dbReference>
<protein>
    <submittedName>
        <fullName evidence="1">Uncharacterized protein</fullName>
    </submittedName>
</protein>
<reference evidence="1 2" key="1">
    <citation type="submission" date="2023-04" db="EMBL/GenBank/DDBJ databases">
        <title>Forest soil microbial communities from Buena Vista Peninsula, Colon Province, Panama.</title>
        <authorList>
            <person name="Bouskill N."/>
        </authorList>
    </citation>
    <scope>NUCLEOTIDE SEQUENCE [LARGE SCALE GENOMIC DNA]</scope>
    <source>
        <strain evidence="1 2">CFH S0262</strain>
    </source>
</reference>
<sequence length="159" mass="16607">MTDTATVLPTGFVTEIDGAAALVVGYVHGFPRHPARGALVQPFTGAHCLASATGVIGAPLYALVSVEWATPVTTVECDGTSRTQYVKGWLGTPQGTSWYLHPAVYDYEMGLYALAAEDRYAASGREAAVPADARAAVQAWGFGGPDGVPASVRVHNFPV</sequence>